<sequence>MEKFKNHKLTIFYLVLFLINFNFMVKNIFVLDIEDLENLAPEKIKYINLINNFITFALNSAIFLNLFYRENSELGLIKKFLFSITIALIGMFLTINVPIISLTVYLKLFFGIVSFFLFLYIYFELRKGEDIKFLVLRFLKYIKYEMLIFLLVVLFEIIIFHIFWRKFRIDLGHYFVLLDVNLFFIFFYLVIILSQNDNKKYNTGVVSRILFVKSKIASIVIIFLNIFLIYFMILRIKKYGLTENRYLIIVFSFITLLIILIQIIKSNIKMEKKIAIIIFSIFIAFFTPKINAFEYTKTQMEKRIELLLSLKYKNFENDEQYYEIGDNLESIYLYMKRRGYKSQLLDRI</sequence>
<feature type="transmembrane region" description="Helical" evidence="1">
    <location>
        <begin position="176"/>
        <end position="195"/>
    </location>
</feature>
<feature type="transmembrane region" description="Helical" evidence="1">
    <location>
        <begin position="216"/>
        <end position="234"/>
    </location>
</feature>
<feature type="transmembrane region" description="Helical" evidence="1">
    <location>
        <begin position="276"/>
        <end position="293"/>
    </location>
</feature>
<evidence type="ECO:0000256" key="1">
    <source>
        <dbReference type="SAM" id="Phobius"/>
    </source>
</evidence>
<organism evidence="2 3">
    <name type="scientific">Fusobacterium vincentii 3_1_36A2</name>
    <dbReference type="NCBI Taxonomy" id="469604"/>
    <lineage>
        <taxon>Bacteria</taxon>
        <taxon>Fusobacteriati</taxon>
        <taxon>Fusobacteriota</taxon>
        <taxon>Fusobacteriia</taxon>
        <taxon>Fusobacteriales</taxon>
        <taxon>Fusobacteriaceae</taxon>
        <taxon>Fusobacterium</taxon>
    </lineage>
</organism>
<dbReference type="STRING" id="469604.HMPREF0946_00143"/>
<dbReference type="EMBL" id="CP003700">
    <property type="protein sequence ID" value="EEU32070.1"/>
    <property type="molecule type" value="Genomic_DNA"/>
</dbReference>
<feature type="transmembrane region" description="Helical" evidence="1">
    <location>
        <begin position="246"/>
        <end position="264"/>
    </location>
</feature>
<keyword evidence="1" id="KW-0472">Membrane</keyword>
<gene>
    <name evidence="2" type="ORF">HMPREF0946_00143</name>
</gene>
<feature type="transmembrane region" description="Helical" evidence="1">
    <location>
        <begin position="80"/>
        <end position="99"/>
    </location>
</feature>
<reference evidence="2 3" key="1">
    <citation type="submission" date="2013-08" db="EMBL/GenBank/DDBJ databases">
        <title>The Genome Sequence of Fusobacterium sp. 3_1_36A2.</title>
        <authorList>
            <consortium name="The Broad Institute Genome Sequencing Platform"/>
            <person name="Earl A."/>
            <person name="Ward D."/>
            <person name="Feldgarden M."/>
            <person name="Gevers D."/>
            <person name="Strauss J."/>
            <person name="White A."/>
            <person name="Allen-Vercoe E."/>
            <person name="Walker B."/>
            <person name="Young S.K."/>
            <person name="Zeng Q."/>
            <person name="Gargeya S."/>
            <person name="Fitzgerald M."/>
            <person name="Haas B."/>
            <person name="Abouelleil A."/>
            <person name="Alvarado L."/>
            <person name="Arachchi H.M."/>
            <person name="Berlin A.M."/>
            <person name="Chapman S.B."/>
            <person name="Goldberg J."/>
            <person name="Griggs A."/>
            <person name="Gujja S."/>
            <person name="Hansen M."/>
            <person name="Howarth C."/>
            <person name="Imamovic A."/>
            <person name="Larimer J."/>
            <person name="McCowen C."/>
            <person name="Montmayeur A."/>
            <person name="Murphy C."/>
            <person name="Neiman D."/>
            <person name="Pearson M."/>
            <person name="Priest M."/>
            <person name="Roberts A."/>
            <person name="Saif S."/>
            <person name="Shea T."/>
            <person name="Sisk P."/>
            <person name="Sykes S."/>
            <person name="Wortman J."/>
            <person name="Nusbaum C."/>
            <person name="Birren B."/>
        </authorList>
    </citation>
    <scope>NUCLEOTIDE SEQUENCE [LARGE SCALE GENOMIC DNA]</scope>
    <source>
        <strain evidence="2 3">3_1_36A2</strain>
    </source>
</reference>
<feature type="transmembrane region" description="Helical" evidence="1">
    <location>
        <begin position="144"/>
        <end position="164"/>
    </location>
</feature>
<evidence type="ECO:0000313" key="2">
    <source>
        <dbReference type="EMBL" id="EEU32070.1"/>
    </source>
</evidence>
<proteinExistence type="predicted"/>
<dbReference type="KEGG" id="fnc:HMPREF0946_00143"/>
<evidence type="ECO:0000313" key="3">
    <source>
        <dbReference type="Proteomes" id="UP000016231"/>
    </source>
</evidence>
<protein>
    <submittedName>
        <fullName evidence="2">Uncharacterized protein</fullName>
    </submittedName>
</protein>
<feature type="transmembrane region" description="Helical" evidence="1">
    <location>
        <begin position="49"/>
        <end position="68"/>
    </location>
</feature>
<dbReference type="HOGENOM" id="CLU_796341_0_0_0"/>
<dbReference type="Proteomes" id="UP000016231">
    <property type="component" value="Chromosome"/>
</dbReference>
<feature type="transmembrane region" description="Helical" evidence="1">
    <location>
        <begin position="12"/>
        <end position="29"/>
    </location>
</feature>
<accession>C7XMC3</accession>
<keyword evidence="1" id="KW-1133">Transmembrane helix</keyword>
<keyword evidence="1" id="KW-0812">Transmembrane</keyword>
<dbReference type="RefSeq" id="WP_008799248.1">
    <property type="nucleotide sequence ID" value="NC_022196.1"/>
</dbReference>
<dbReference type="AlphaFoldDB" id="C7XMC3"/>
<name>C7XMC3_FUSVC</name>